<name>A0AAE1AP26_9GAST</name>
<protein>
    <recommendedName>
        <fullName evidence="5">Secreted protein</fullName>
    </recommendedName>
</protein>
<accession>A0AAE1AP26</accession>
<feature type="region of interest" description="Disordered" evidence="1">
    <location>
        <begin position="82"/>
        <end position="107"/>
    </location>
</feature>
<gene>
    <name evidence="3" type="ORF">RRG08_000699</name>
</gene>
<evidence type="ECO:0000256" key="1">
    <source>
        <dbReference type="SAM" id="MobiDB-lite"/>
    </source>
</evidence>
<feature type="chain" id="PRO_5042114250" description="Secreted protein" evidence="2">
    <location>
        <begin position="21"/>
        <end position="122"/>
    </location>
</feature>
<dbReference type="EMBL" id="JAWDGP010001566">
    <property type="protein sequence ID" value="KAK3790182.1"/>
    <property type="molecule type" value="Genomic_DNA"/>
</dbReference>
<evidence type="ECO:0000313" key="3">
    <source>
        <dbReference type="EMBL" id="KAK3790182.1"/>
    </source>
</evidence>
<evidence type="ECO:0000313" key="4">
    <source>
        <dbReference type="Proteomes" id="UP001283361"/>
    </source>
</evidence>
<keyword evidence="2" id="KW-0732">Signal</keyword>
<comment type="caution">
    <text evidence="3">The sequence shown here is derived from an EMBL/GenBank/DDBJ whole genome shotgun (WGS) entry which is preliminary data.</text>
</comment>
<keyword evidence="4" id="KW-1185">Reference proteome</keyword>
<feature type="compositionally biased region" description="Polar residues" evidence="1">
    <location>
        <begin position="82"/>
        <end position="97"/>
    </location>
</feature>
<dbReference type="Proteomes" id="UP001283361">
    <property type="component" value="Unassembled WGS sequence"/>
</dbReference>
<evidence type="ECO:0000256" key="2">
    <source>
        <dbReference type="SAM" id="SignalP"/>
    </source>
</evidence>
<sequence>MWGLILCSCMFRFETSLCQAVTSSQHVPDALSSRHFYRIRHQRFHKIASYSLPGEGCCQAVQQTFDHTTRIFFMADGQLQQESPDQSNRLTVNSDTSPPIVAGSDPRQLFPRRAATGNEMGL</sequence>
<proteinExistence type="predicted"/>
<evidence type="ECO:0008006" key="5">
    <source>
        <dbReference type="Google" id="ProtNLM"/>
    </source>
</evidence>
<dbReference type="AlphaFoldDB" id="A0AAE1AP26"/>
<feature type="signal peptide" evidence="2">
    <location>
        <begin position="1"/>
        <end position="20"/>
    </location>
</feature>
<organism evidence="3 4">
    <name type="scientific">Elysia crispata</name>
    <name type="common">lettuce slug</name>
    <dbReference type="NCBI Taxonomy" id="231223"/>
    <lineage>
        <taxon>Eukaryota</taxon>
        <taxon>Metazoa</taxon>
        <taxon>Spiralia</taxon>
        <taxon>Lophotrochozoa</taxon>
        <taxon>Mollusca</taxon>
        <taxon>Gastropoda</taxon>
        <taxon>Heterobranchia</taxon>
        <taxon>Euthyneura</taxon>
        <taxon>Panpulmonata</taxon>
        <taxon>Sacoglossa</taxon>
        <taxon>Placobranchoidea</taxon>
        <taxon>Plakobranchidae</taxon>
        <taxon>Elysia</taxon>
    </lineage>
</organism>
<reference evidence="3" key="1">
    <citation type="journal article" date="2023" name="G3 (Bethesda)">
        <title>A reference genome for the long-term kleptoplast-retaining sea slug Elysia crispata morphotype clarki.</title>
        <authorList>
            <person name="Eastman K.E."/>
            <person name="Pendleton A.L."/>
            <person name="Shaikh M.A."/>
            <person name="Suttiyut T."/>
            <person name="Ogas R."/>
            <person name="Tomko P."/>
            <person name="Gavelis G."/>
            <person name="Widhalm J.R."/>
            <person name="Wisecaver J.H."/>
        </authorList>
    </citation>
    <scope>NUCLEOTIDE SEQUENCE</scope>
    <source>
        <strain evidence="3">ECLA1</strain>
    </source>
</reference>